<dbReference type="InterPro" id="IPR051973">
    <property type="entry name" value="tRNA_Anticodon_Mtase-Reg"/>
</dbReference>
<keyword evidence="2" id="KW-0963">Cytoplasm</keyword>
<evidence type="ECO:0000256" key="6">
    <source>
        <dbReference type="ARBA" id="ARBA00038255"/>
    </source>
</evidence>
<dbReference type="InterPro" id="IPR001680">
    <property type="entry name" value="WD40_rpt"/>
</dbReference>
<dbReference type="InterPro" id="IPR036322">
    <property type="entry name" value="WD40_repeat_dom_sf"/>
</dbReference>
<dbReference type="InterPro" id="IPR019775">
    <property type="entry name" value="WD40_repeat_CS"/>
</dbReference>
<evidence type="ECO:0000256" key="4">
    <source>
        <dbReference type="ARBA" id="ARBA00022694"/>
    </source>
</evidence>
<dbReference type="InterPro" id="IPR011041">
    <property type="entry name" value="Quinoprot_gluc/sorb_DH_b-prop"/>
</dbReference>
<reference evidence="8 9" key="1">
    <citation type="submission" date="2015-05" db="EMBL/GenBank/DDBJ databases">
        <authorList>
            <person name="Wang D.B."/>
            <person name="Wang M."/>
        </authorList>
    </citation>
    <scope>NUCLEOTIDE SEQUENCE [LARGE SCALE GENOMIC DNA]</scope>
    <source>
        <strain evidence="8">VL1</strain>
    </source>
</reference>
<keyword evidence="9" id="KW-1185">Reference proteome</keyword>
<dbReference type="Proteomes" id="UP000044602">
    <property type="component" value="Unassembled WGS sequence"/>
</dbReference>
<dbReference type="EMBL" id="CVQH01020118">
    <property type="protein sequence ID" value="CRK26263.1"/>
    <property type="molecule type" value="Genomic_DNA"/>
</dbReference>
<dbReference type="Pfam" id="PF00400">
    <property type="entry name" value="WD40"/>
    <property type="match status" value="2"/>
</dbReference>
<comment type="similarity">
    <text evidence="6">Belongs to the WD repeat WDR6 family.</text>
</comment>
<dbReference type="SUPFAM" id="SSF50993">
    <property type="entry name" value="Peptidase/esterase 'gauge' domain"/>
    <property type="match status" value="1"/>
</dbReference>
<evidence type="ECO:0000256" key="3">
    <source>
        <dbReference type="ARBA" id="ARBA00022574"/>
    </source>
</evidence>
<feature type="repeat" description="WD" evidence="7">
    <location>
        <begin position="208"/>
        <end position="259"/>
    </location>
</feature>
<keyword evidence="4" id="KW-0819">tRNA processing</keyword>
<protein>
    <submittedName>
        <fullName evidence="8">Uncharacterized protein</fullName>
    </submittedName>
</protein>
<dbReference type="STRING" id="100787.A0A0G4LW48"/>
<dbReference type="GO" id="GO:0005737">
    <property type="term" value="C:cytoplasm"/>
    <property type="evidence" value="ECO:0007669"/>
    <property type="project" value="UniProtKB-SubCell"/>
</dbReference>
<dbReference type="InterPro" id="IPR015943">
    <property type="entry name" value="WD40/YVTN_repeat-like_dom_sf"/>
</dbReference>
<dbReference type="PANTHER" id="PTHR14344:SF3">
    <property type="entry name" value="WD REPEAT-CONTAINING PROTEIN 6"/>
    <property type="match status" value="1"/>
</dbReference>
<dbReference type="PROSITE" id="PS00678">
    <property type="entry name" value="WD_REPEATS_1"/>
    <property type="match status" value="1"/>
</dbReference>
<evidence type="ECO:0000256" key="7">
    <source>
        <dbReference type="PROSITE-ProRule" id="PRU00221"/>
    </source>
</evidence>
<evidence type="ECO:0000313" key="8">
    <source>
        <dbReference type="EMBL" id="CRK26263.1"/>
    </source>
</evidence>
<dbReference type="Gene3D" id="2.130.10.10">
    <property type="entry name" value="YVTN repeat-like/Quinoprotein amine dehydrogenase"/>
    <property type="match status" value="3"/>
</dbReference>
<keyword evidence="5" id="KW-0677">Repeat</keyword>
<gene>
    <name evidence="8" type="ORF">BN1708_014444</name>
</gene>
<keyword evidence="3 7" id="KW-0853">WD repeat</keyword>
<organism evidence="8 9">
    <name type="scientific">Verticillium longisporum</name>
    <name type="common">Verticillium dahliae var. longisporum</name>
    <dbReference type="NCBI Taxonomy" id="100787"/>
    <lineage>
        <taxon>Eukaryota</taxon>
        <taxon>Fungi</taxon>
        <taxon>Dikarya</taxon>
        <taxon>Ascomycota</taxon>
        <taxon>Pezizomycotina</taxon>
        <taxon>Sordariomycetes</taxon>
        <taxon>Hypocreomycetidae</taxon>
        <taxon>Glomerellales</taxon>
        <taxon>Plectosphaerellaceae</taxon>
        <taxon>Verticillium</taxon>
    </lineage>
</organism>
<dbReference type="SMART" id="SM00320">
    <property type="entry name" value="WD40"/>
    <property type="match status" value="8"/>
</dbReference>
<dbReference type="AlphaFoldDB" id="A0A0G4LW48"/>
<comment type="subcellular location">
    <subcellularLocation>
        <location evidence="1">Cytoplasm</location>
    </subcellularLocation>
</comment>
<dbReference type="SUPFAM" id="SSF50952">
    <property type="entry name" value="Soluble quinoprotein glucose dehydrogenase"/>
    <property type="match status" value="1"/>
</dbReference>
<proteinExistence type="inferred from homology"/>
<dbReference type="SUPFAM" id="SSF50978">
    <property type="entry name" value="WD40 repeat-like"/>
    <property type="match status" value="1"/>
</dbReference>
<dbReference type="GO" id="GO:0030488">
    <property type="term" value="P:tRNA methylation"/>
    <property type="evidence" value="ECO:0007669"/>
    <property type="project" value="TreeGrafter"/>
</dbReference>
<sequence length="1130" mass="120966">MEGQSTKPPTMSTSSPLQRTSLLVPITALAFLPSSTPTLLVAEDNLLKAYDTSTHTLRLTLCVFHAQTIHGIVISGNLILLWGNQSVTALPTSALEAALTGRGEPPAPLAEVRAHDWLFSAAVSPEGRIAFVTAHNEILEATYDAVAQKLVLGRIVAPARPGLYAAKAAWTAPSTLLVAGGTAFGEIVVWTCELPGTGTPSCEVLSVFAGHEGSIFGVDISPEFEVAEGAAERMRLLASCSDDRTIRLWDVSAASLKRGVVQASLGEARETGFGSVDLSAVADASSAPVAVAMGHGSRIWHVKFAGHDLGFENGQVVMPVYSFGEDATVHKWRLEVDVGAWQERRASADAGDGGAGKLILRETFAHHDGKHIWAAAVEPLKQGGSLIATGGADASVNLITEDVDTTASGEGSNGLDTLPSVLSQLVFEDILSRLPPSTQEYPPPSRKRPEGFQNFVFISQNTLLAASTRGRILLGTFGAVLTWEEISYEGQHGRDLAFCTTIRTPAPGVAILGTATKKLFLYKDSTVKEITVMNGKVSDIFVVKPLSDDSPSVVELLVMMIGGPDVMQLLTVDISSVTVTSSLSVPGQQASYVATAAHLVSDVLLIGSRHGHISLFQRSPTELTLQSPIVRHTVDTITSIISLPTSLSGETHLLITARDAHYRLYSLLSSPKPHLTLLHQTRVPSLTTIESAHFSPEHDLLLTGFRSRLFTLYNETTRRDLHTHDVGGPNRIWSAPAPSSSPLRIAYARAGILLLKTQHHPPHEVLKSGTHGREIRAVACANGPYLATASEDTSIRLWRDGRCVASLKSHRAGLQGLRWLADRGDGALLFSCGGNEEFVVWRVRQLPGAGAAFSGPAVVREAIWADKSPDGDLRILDFDITAAEGGVVVSMVFSNSTVGTYLYDDGQFTLLAKGRYTGACLTRVRHLRVDGAELEIGTAATDGHLGVWVAQKGEKGVAGEYALQTTARLHQSSVKALDMIQLDHDGAEIRLILTGGDDNGLGISVLQRRDGKYEFVSQTGVKGAHAAAINGLAILQTVPPSTEKQTRRTTFATVSNDQRVKVWSLRWGLTEHDEVQLTLLANENSGVADPGDLDVLDGAEQKDYRQIVVVGVGMETWRFDLAGKGTLRRS</sequence>
<accession>A0A0G4LW48</accession>
<evidence type="ECO:0000256" key="5">
    <source>
        <dbReference type="ARBA" id="ARBA00022737"/>
    </source>
</evidence>
<evidence type="ECO:0000313" key="9">
    <source>
        <dbReference type="Proteomes" id="UP000044602"/>
    </source>
</evidence>
<name>A0A0G4LW48_VERLO</name>
<dbReference type="PANTHER" id="PTHR14344">
    <property type="entry name" value="WD REPEAT PROTEIN"/>
    <property type="match status" value="1"/>
</dbReference>
<dbReference type="PROSITE" id="PS50082">
    <property type="entry name" value="WD_REPEATS_2"/>
    <property type="match status" value="1"/>
</dbReference>
<evidence type="ECO:0000256" key="2">
    <source>
        <dbReference type="ARBA" id="ARBA00022490"/>
    </source>
</evidence>
<evidence type="ECO:0000256" key="1">
    <source>
        <dbReference type="ARBA" id="ARBA00004496"/>
    </source>
</evidence>